<keyword evidence="1" id="KW-0812">Transmembrane</keyword>
<keyword evidence="1" id="KW-0472">Membrane</keyword>
<dbReference type="Proteomes" id="UP000678489">
    <property type="component" value="Segment"/>
</dbReference>
<keyword evidence="1" id="KW-1133">Transmembrane helix</keyword>
<protein>
    <submittedName>
        <fullName evidence="2">Holin</fullName>
    </submittedName>
</protein>
<feature type="transmembrane region" description="Helical" evidence="1">
    <location>
        <begin position="25"/>
        <end position="45"/>
    </location>
</feature>
<accession>A0A8E7KY33</accession>
<sequence>MRDFLNAATSGSGGSAIAGSATGQMTIAIVSALFMIGFGAWGAYLRWKDSKAFQEALDRGDFKEAIRIRGR</sequence>
<reference evidence="2" key="1">
    <citation type="submission" date="2021-03" db="EMBL/GenBank/DDBJ databases">
        <title>Complete genome sequence of Hafnia phage Pocis76.</title>
        <authorList>
            <person name="Dislers A."/>
            <person name="Zrelovs N."/>
            <person name="Kazaks A."/>
        </authorList>
    </citation>
    <scope>NUCLEOTIDE SEQUENCE</scope>
</reference>
<keyword evidence="3" id="KW-1185">Reference proteome</keyword>
<proteinExistence type="predicted"/>
<evidence type="ECO:0000256" key="1">
    <source>
        <dbReference type="SAM" id="Phobius"/>
    </source>
</evidence>
<organism evidence="2 3">
    <name type="scientific">Hafnia phage Pocis76</name>
    <dbReference type="NCBI Taxonomy" id="2831174"/>
    <lineage>
        <taxon>Viruses</taxon>
        <taxon>Duplodnaviria</taxon>
        <taxon>Heunggongvirae</taxon>
        <taxon>Uroviricota</taxon>
        <taxon>Caudoviricetes</taxon>
        <taxon>Drexlerviridae</taxon>
        <taxon>Tempevirinae</taxon>
        <taxon>Pocisvirus</taxon>
        <taxon>Pocisvirus pocis76</taxon>
    </lineage>
</organism>
<name>A0A8E7KY33_9CAUD</name>
<dbReference type="EMBL" id="MW689258">
    <property type="protein sequence ID" value="QVW27762.1"/>
    <property type="molecule type" value="Genomic_DNA"/>
</dbReference>
<evidence type="ECO:0000313" key="2">
    <source>
        <dbReference type="EMBL" id="QVW27762.1"/>
    </source>
</evidence>
<evidence type="ECO:0000313" key="3">
    <source>
        <dbReference type="Proteomes" id="UP000678489"/>
    </source>
</evidence>